<gene>
    <name evidence="5" type="ORF">LITE_LOCUS14470</name>
</gene>
<organism evidence="5 6">
    <name type="scientific">Linum tenue</name>
    <dbReference type="NCBI Taxonomy" id="586396"/>
    <lineage>
        <taxon>Eukaryota</taxon>
        <taxon>Viridiplantae</taxon>
        <taxon>Streptophyta</taxon>
        <taxon>Embryophyta</taxon>
        <taxon>Tracheophyta</taxon>
        <taxon>Spermatophyta</taxon>
        <taxon>Magnoliopsida</taxon>
        <taxon>eudicotyledons</taxon>
        <taxon>Gunneridae</taxon>
        <taxon>Pentapetalae</taxon>
        <taxon>rosids</taxon>
        <taxon>fabids</taxon>
        <taxon>Malpighiales</taxon>
        <taxon>Linaceae</taxon>
        <taxon>Linum</taxon>
    </lineage>
</organism>
<feature type="signal peptide" evidence="4">
    <location>
        <begin position="1"/>
        <end position="26"/>
    </location>
</feature>
<dbReference type="InterPro" id="IPR044859">
    <property type="entry name" value="Allene_oxi_cyc_Dirigent"/>
</dbReference>
<comment type="subunit">
    <text evidence="2 4">Homodimer.</text>
</comment>
<dbReference type="Gene3D" id="2.40.480.10">
    <property type="entry name" value="Allene oxide cyclase-like"/>
    <property type="match status" value="1"/>
</dbReference>
<evidence type="ECO:0000313" key="6">
    <source>
        <dbReference type="Proteomes" id="UP001154282"/>
    </source>
</evidence>
<evidence type="ECO:0000256" key="2">
    <source>
        <dbReference type="ARBA" id="ARBA00011738"/>
    </source>
</evidence>
<dbReference type="EMBL" id="CAMGYJ010000005">
    <property type="protein sequence ID" value="CAI0409685.1"/>
    <property type="molecule type" value="Genomic_DNA"/>
</dbReference>
<feature type="chain" id="PRO_5043087035" description="Dirigent protein" evidence="4">
    <location>
        <begin position="27"/>
        <end position="195"/>
    </location>
</feature>
<evidence type="ECO:0000256" key="4">
    <source>
        <dbReference type="RuleBase" id="RU363099"/>
    </source>
</evidence>
<dbReference type="PANTHER" id="PTHR21495">
    <property type="entry name" value="NUCLEOPORIN-RELATED"/>
    <property type="match status" value="1"/>
</dbReference>
<keyword evidence="4" id="KW-0732">Signal</keyword>
<comment type="similarity">
    <text evidence="1 4">Belongs to the plant dirigent protein family.</text>
</comment>
<dbReference type="Pfam" id="PF03018">
    <property type="entry name" value="Dirigent"/>
    <property type="match status" value="1"/>
</dbReference>
<evidence type="ECO:0000256" key="1">
    <source>
        <dbReference type="ARBA" id="ARBA00010746"/>
    </source>
</evidence>
<keyword evidence="6" id="KW-1185">Reference proteome</keyword>
<comment type="function">
    <text evidence="4">Dirigent proteins impart stereoselectivity on the phenoxy radical-coupling reaction, yielding optically active lignans from two molecules of coniferyl alcohol in the biosynthesis of lignans, flavonolignans, and alkaloids and thus plays a central role in plant secondary metabolism.</text>
</comment>
<comment type="subcellular location">
    <subcellularLocation>
        <location evidence="4">Secreted</location>
        <location evidence="4">Extracellular space</location>
        <location evidence="4">Apoplast</location>
    </subcellularLocation>
</comment>
<dbReference type="AlphaFoldDB" id="A0AAV0JIC1"/>
<sequence>MAKHLIPTRFVVVSTVLLFLCQFISCQEEEYVRSLNPKRHLAGMMKKQKLSHFKFYWHDTYSAPNATAVPIIRPAGPSPTGFGSVSMIDDPITVGPDLKTSKLVGRAQGLYGIASQHEVALLMAMNFWFVEGKYNGSSISVMGRNQVFNKVREMPIIGGSGLFRFATGYAHASTHTFNLTNGDAVVEYNLYVLHY</sequence>
<keyword evidence="3 4" id="KW-0964">Secreted</keyword>
<dbReference type="GO" id="GO:0048046">
    <property type="term" value="C:apoplast"/>
    <property type="evidence" value="ECO:0007669"/>
    <property type="project" value="UniProtKB-SubCell"/>
</dbReference>
<evidence type="ECO:0000313" key="5">
    <source>
        <dbReference type="EMBL" id="CAI0409685.1"/>
    </source>
</evidence>
<reference evidence="5" key="1">
    <citation type="submission" date="2022-08" db="EMBL/GenBank/DDBJ databases">
        <authorList>
            <person name="Gutierrez-Valencia J."/>
        </authorList>
    </citation>
    <scope>NUCLEOTIDE SEQUENCE</scope>
</reference>
<name>A0AAV0JIC1_9ROSI</name>
<keyword evidence="4" id="KW-0052">Apoplast</keyword>
<dbReference type="InterPro" id="IPR004265">
    <property type="entry name" value="Dirigent"/>
</dbReference>
<dbReference type="GO" id="GO:0009699">
    <property type="term" value="P:phenylpropanoid biosynthetic process"/>
    <property type="evidence" value="ECO:0007669"/>
    <property type="project" value="UniProtKB-ARBA"/>
</dbReference>
<protein>
    <recommendedName>
        <fullName evidence="4">Dirigent protein</fullName>
    </recommendedName>
</protein>
<dbReference type="Proteomes" id="UP001154282">
    <property type="component" value="Unassembled WGS sequence"/>
</dbReference>
<comment type="caution">
    <text evidence="5">The sequence shown here is derived from an EMBL/GenBank/DDBJ whole genome shotgun (WGS) entry which is preliminary data.</text>
</comment>
<proteinExistence type="inferred from homology"/>
<evidence type="ECO:0000256" key="3">
    <source>
        <dbReference type="ARBA" id="ARBA00022525"/>
    </source>
</evidence>
<accession>A0AAV0JIC1</accession>